<proteinExistence type="predicted"/>
<dbReference type="EMBL" id="QKYT01000146">
    <property type="protein sequence ID" value="RIA91665.1"/>
    <property type="molecule type" value="Genomic_DNA"/>
</dbReference>
<keyword evidence="2" id="KW-1185">Reference proteome</keyword>
<comment type="caution">
    <text evidence="1">The sequence shown here is derived from an EMBL/GenBank/DDBJ whole genome shotgun (WGS) entry which is preliminary data.</text>
</comment>
<organism evidence="1 2">
    <name type="scientific">Glomus cerebriforme</name>
    <dbReference type="NCBI Taxonomy" id="658196"/>
    <lineage>
        <taxon>Eukaryota</taxon>
        <taxon>Fungi</taxon>
        <taxon>Fungi incertae sedis</taxon>
        <taxon>Mucoromycota</taxon>
        <taxon>Glomeromycotina</taxon>
        <taxon>Glomeromycetes</taxon>
        <taxon>Glomerales</taxon>
        <taxon>Glomeraceae</taxon>
        <taxon>Glomus</taxon>
    </lineage>
</organism>
<accession>A0A397T5R3</accession>
<dbReference type="Proteomes" id="UP000265703">
    <property type="component" value="Unassembled WGS sequence"/>
</dbReference>
<evidence type="ECO:0000313" key="1">
    <source>
        <dbReference type="EMBL" id="RIA91665.1"/>
    </source>
</evidence>
<protein>
    <submittedName>
        <fullName evidence="1">Uncharacterized protein</fullName>
    </submittedName>
</protein>
<name>A0A397T5R3_9GLOM</name>
<reference evidence="1 2" key="1">
    <citation type="submission" date="2018-06" db="EMBL/GenBank/DDBJ databases">
        <title>Comparative genomics reveals the genomic features of Rhizophagus irregularis, R. cerebriforme, R. diaphanum and Gigaspora rosea, and their symbiotic lifestyle signature.</title>
        <authorList>
            <person name="Morin E."/>
            <person name="San Clemente H."/>
            <person name="Chen E.C.H."/>
            <person name="De La Providencia I."/>
            <person name="Hainaut M."/>
            <person name="Kuo A."/>
            <person name="Kohler A."/>
            <person name="Murat C."/>
            <person name="Tang N."/>
            <person name="Roy S."/>
            <person name="Loubradou J."/>
            <person name="Henrissat B."/>
            <person name="Grigoriev I.V."/>
            <person name="Corradi N."/>
            <person name="Roux C."/>
            <person name="Martin F.M."/>
        </authorList>
    </citation>
    <scope>NUCLEOTIDE SEQUENCE [LARGE SCALE GENOMIC DNA]</scope>
    <source>
        <strain evidence="1 2">DAOM 227022</strain>
    </source>
</reference>
<evidence type="ECO:0000313" key="2">
    <source>
        <dbReference type="Proteomes" id="UP000265703"/>
    </source>
</evidence>
<dbReference type="AlphaFoldDB" id="A0A397T5R3"/>
<sequence length="97" mass="12156">MRNNINDGEKFLNLLVRLAPINLYKVSINFNDFTTESLNLFFSNWKNRKTLHIYNECWSHNLKEYNYEEYNFDEVVLKWDNDFWNDDYKRIIWRDLY</sequence>
<gene>
    <name evidence="1" type="ORF">C1645_821766</name>
</gene>